<protein>
    <submittedName>
        <fullName evidence="3">Outer membrane lipoprotein-sorting protein</fullName>
    </submittedName>
</protein>
<keyword evidence="1" id="KW-0732">Signal</keyword>
<dbReference type="InterPro" id="IPR033399">
    <property type="entry name" value="TP_0789-like"/>
</dbReference>
<organism evidence="3 4">
    <name type="scientific">Saccharicrinis carchari</name>
    <dbReference type="NCBI Taxonomy" id="1168039"/>
    <lineage>
        <taxon>Bacteria</taxon>
        <taxon>Pseudomonadati</taxon>
        <taxon>Bacteroidota</taxon>
        <taxon>Bacteroidia</taxon>
        <taxon>Marinilabiliales</taxon>
        <taxon>Marinilabiliaceae</taxon>
        <taxon>Saccharicrinis</taxon>
    </lineage>
</organism>
<keyword evidence="3" id="KW-0449">Lipoprotein</keyword>
<dbReference type="EMBL" id="FXTB01000008">
    <property type="protein sequence ID" value="SMO80980.1"/>
    <property type="molecule type" value="Genomic_DNA"/>
</dbReference>
<feature type="domain" description="Uncharacterized protein TP-0789" evidence="2">
    <location>
        <begin position="71"/>
        <end position="252"/>
    </location>
</feature>
<dbReference type="Proteomes" id="UP000319040">
    <property type="component" value="Unassembled WGS sequence"/>
</dbReference>
<keyword evidence="4" id="KW-1185">Reference proteome</keyword>
<reference evidence="3 4" key="1">
    <citation type="submission" date="2017-05" db="EMBL/GenBank/DDBJ databases">
        <authorList>
            <person name="Varghese N."/>
            <person name="Submissions S."/>
        </authorList>
    </citation>
    <scope>NUCLEOTIDE SEQUENCE [LARGE SCALE GENOMIC DNA]</scope>
    <source>
        <strain evidence="3 4">DSM 27040</strain>
    </source>
</reference>
<feature type="signal peptide" evidence="1">
    <location>
        <begin position="1"/>
        <end position="25"/>
    </location>
</feature>
<feature type="chain" id="PRO_5022204911" evidence="1">
    <location>
        <begin position="26"/>
        <end position="254"/>
    </location>
</feature>
<gene>
    <name evidence="3" type="ORF">SAMN06265379_10879</name>
</gene>
<dbReference type="Gene3D" id="2.50.20.10">
    <property type="entry name" value="Lipoprotein localisation LolA/LolB/LppX"/>
    <property type="match status" value="1"/>
</dbReference>
<evidence type="ECO:0000313" key="3">
    <source>
        <dbReference type="EMBL" id="SMO80980.1"/>
    </source>
</evidence>
<dbReference type="PANTHER" id="PTHR37507:SF2">
    <property type="entry name" value="SPORULATION PROTEIN YDCC"/>
    <property type="match status" value="1"/>
</dbReference>
<evidence type="ECO:0000259" key="2">
    <source>
        <dbReference type="Pfam" id="PF17131"/>
    </source>
</evidence>
<sequence>MTRIAKLLKTIIPGVFIFMVTAAVAQDAKEIVRKADEKMQGEESSIAVMTMTIKRPTYQRNLAFKNWTKGSSYAMTLVTAPAREKGQTFLKRDREMWNWNPRISRMIKLPPSMMSQGWMGSDFTNDDALKKSSIVEDYVHTLLGEEKVDRQYCYLIRLIPTEEAAVVWGKVMMWITKDEYLQMKVEYYDEDGYLAKTELAHNISTIGGRVLPSQFEIIPADKPDQRTIVNIESIEFNVPIDDSFFSQQQMKRIR</sequence>
<dbReference type="RefSeq" id="WP_185957563.1">
    <property type="nucleotide sequence ID" value="NZ_FXTB01000008.1"/>
</dbReference>
<dbReference type="PANTHER" id="PTHR37507">
    <property type="entry name" value="SPORULATION PROTEIN YDCC"/>
    <property type="match status" value="1"/>
</dbReference>
<dbReference type="InterPro" id="IPR052944">
    <property type="entry name" value="Sporulation_related"/>
</dbReference>
<accession>A0A521ECS1</accession>
<dbReference type="CDD" id="cd16329">
    <property type="entry name" value="LolA_like"/>
    <property type="match status" value="1"/>
</dbReference>
<name>A0A521ECS1_SACCC</name>
<dbReference type="Pfam" id="PF17131">
    <property type="entry name" value="LolA_like"/>
    <property type="match status" value="1"/>
</dbReference>
<dbReference type="AlphaFoldDB" id="A0A521ECS1"/>
<evidence type="ECO:0000256" key="1">
    <source>
        <dbReference type="SAM" id="SignalP"/>
    </source>
</evidence>
<evidence type="ECO:0000313" key="4">
    <source>
        <dbReference type="Proteomes" id="UP000319040"/>
    </source>
</evidence>
<proteinExistence type="predicted"/>